<protein>
    <submittedName>
        <fullName evidence="1">Uncharacterized protein</fullName>
    </submittedName>
</protein>
<reference evidence="1" key="1">
    <citation type="submission" date="2011-01" db="EMBL/GenBank/DDBJ databases">
        <authorList>
            <person name="Muzny D."/>
            <person name="Qin X."/>
            <person name="Buhay C."/>
            <person name="Dugan-Rocha S."/>
            <person name="Ding Y."/>
            <person name="Chen G."/>
            <person name="Hawes A."/>
            <person name="Holder M."/>
            <person name="Jhangiani S."/>
            <person name="Johnson A."/>
            <person name="Khan Z."/>
            <person name="Li Z."/>
            <person name="Liu W."/>
            <person name="Liu X."/>
            <person name="Perez L."/>
            <person name="Shen H."/>
            <person name="Wang Q."/>
            <person name="Watt J."/>
            <person name="Xi L."/>
            <person name="Xin Y."/>
            <person name="Zhou J."/>
            <person name="Deng J."/>
            <person name="Jiang H."/>
            <person name="Liu Y."/>
            <person name="Qu J."/>
            <person name="Song X.-Z."/>
            <person name="Zhang L."/>
            <person name="Villasana D."/>
            <person name="Johnson A."/>
            <person name="Liu J."/>
            <person name="Liyanage D."/>
            <person name="Lorensuhewa L."/>
            <person name="Robinson T."/>
            <person name="Song A."/>
            <person name="Song B.-B."/>
            <person name="Dinh H."/>
            <person name="Thornton R."/>
            <person name="Coyle M."/>
            <person name="Francisco L."/>
            <person name="Jackson L."/>
            <person name="Javaid M."/>
            <person name="Korchina V."/>
            <person name="Kovar C."/>
            <person name="Mata R."/>
            <person name="Mathew T."/>
            <person name="Ngo R."/>
            <person name="Nguyen L."/>
            <person name="Nguyen N."/>
            <person name="Okwuonu G."/>
            <person name="Ongeri F."/>
            <person name="Pham C."/>
            <person name="Simmons D."/>
            <person name="Wilczek-Boney K."/>
            <person name="Hale W."/>
            <person name="Jakkamsetti A."/>
            <person name="Pham P."/>
            <person name="Ruth R."/>
            <person name="San Lucas F."/>
            <person name="Warren J."/>
            <person name="Zhang J."/>
            <person name="Zhao Z."/>
            <person name="Zhou C."/>
            <person name="Zhu D."/>
            <person name="Lee S."/>
            <person name="Bess C."/>
            <person name="Blankenburg K."/>
            <person name="Forbes L."/>
            <person name="Fu Q."/>
            <person name="Gubbala S."/>
            <person name="Hirani K."/>
            <person name="Jayaseelan J.C."/>
            <person name="Lara F."/>
            <person name="Munidasa M."/>
            <person name="Palculict T."/>
            <person name="Patil S."/>
            <person name="Pu L.-L."/>
            <person name="Saada N."/>
            <person name="Tang L."/>
            <person name="Weissenberger G."/>
            <person name="Zhu Y."/>
            <person name="Hemphill L."/>
            <person name="Shang Y."/>
            <person name="Youmans B."/>
            <person name="Ayvaz T."/>
            <person name="Ross M."/>
            <person name="Santibanez J."/>
            <person name="Aqrawi P."/>
            <person name="Gross S."/>
            <person name="Joshi V."/>
            <person name="Fowler G."/>
            <person name="Nazareth L."/>
            <person name="Reid J."/>
            <person name="Worley K."/>
            <person name="Petrosino J."/>
            <person name="Highlander S."/>
            <person name="Gibbs R."/>
        </authorList>
    </citation>
    <scope>NUCLEOTIDE SEQUENCE [LARGE SCALE GENOMIC DNA]</scope>
    <source>
        <strain evidence="1">ATCC 33269</strain>
    </source>
</reference>
<organism evidence="1 2">
    <name type="scientific">Hoylesella oralis ATCC 33269</name>
    <dbReference type="NCBI Taxonomy" id="873533"/>
    <lineage>
        <taxon>Bacteria</taxon>
        <taxon>Pseudomonadati</taxon>
        <taxon>Bacteroidota</taxon>
        <taxon>Bacteroidia</taxon>
        <taxon>Bacteroidales</taxon>
        <taxon>Prevotellaceae</taxon>
        <taxon>Hoylesella</taxon>
    </lineage>
</organism>
<dbReference type="STRING" id="28134.SAMN05444288_1822"/>
<evidence type="ECO:0000313" key="2">
    <source>
        <dbReference type="Proteomes" id="UP000005580"/>
    </source>
</evidence>
<evidence type="ECO:0000313" key="1">
    <source>
        <dbReference type="EMBL" id="EFZ37534.1"/>
    </source>
</evidence>
<accession>E7RP91</accession>
<comment type="caution">
    <text evidence="1">The sequence shown here is derived from an EMBL/GenBank/DDBJ whole genome shotgun (WGS) entry which is preliminary data.</text>
</comment>
<dbReference type="HOGENOM" id="CLU_2846180_0_0_10"/>
<name>E7RP91_9BACT</name>
<dbReference type="PROSITE" id="PS51257">
    <property type="entry name" value="PROKAR_LIPOPROTEIN"/>
    <property type="match status" value="1"/>
</dbReference>
<gene>
    <name evidence="1" type="ORF">HMPREF0663_10992</name>
</gene>
<dbReference type="Proteomes" id="UP000005580">
    <property type="component" value="Unassembled WGS sequence"/>
</dbReference>
<proteinExistence type="predicted"/>
<keyword evidence="2" id="KW-1185">Reference proteome</keyword>
<dbReference type="EMBL" id="AEPE02000003">
    <property type="protein sequence ID" value="EFZ37534.1"/>
    <property type="molecule type" value="Genomic_DNA"/>
</dbReference>
<sequence>MSTKFYNNKTDNSTIKRFISTHFSLSFPILVSGACNLHNMYMLLAQFVHILFTRSASSLHTTHIT</sequence>
<dbReference type="AlphaFoldDB" id="E7RP91"/>